<feature type="domain" description="Alcohol dehydrogenase iron-type/glycerol dehydrogenase GldA" evidence="2">
    <location>
        <begin position="9"/>
        <end position="178"/>
    </location>
</feature>
<dbReference type="GO" id="GO:1990362">
    <property type="term" value="F:butanol dehydrogenase (NAD+) activity"/>
    <property type="evidence" value="ECO:0007669"/>
    <property type="project" value="InterPro"/>
</dbReference>
<evidence type="ECO:0000313" key="5">
    <source>
        <dbReference type="Proteomes" id="UP000652477"/>
    </source>
</evidence>
<dbReference type="EMBL" id="JACOPF010000001">
    <property type="protein sequence ID" value="MBC5687430.1"/>
    <property type="molecule type" value="Genomic_DNA"/>
</dbReference>
<name>A0A923LEZ2_9FIRM</name>
<feature type="domain" description="Fe-containing alcohol dehydrogenase-like C-terminal" evidence="3">
    <location>
        <begin position="189"/>
        <end position="391"/>
    </location>
</feature>
<comment type="caution">
    <text evidence="4">The sequence shown here is derived from an EMBL/GenBank/DDBJ whole genome shotgun (WGS) entry which is preliminary data.</text>
</comment>
<dbReference type="Gene3D" id="1.20.1090.10">
    <property type="entry name" value="Dehydroquinate synthase-like - alpha domain"/>
    <property type="match status" value="1"/>
</dbReference>
<dbReference type="AlphaFoldDB" id="A0A923LEZ2"/>
<dbReference type="PANTHER" id="PTHR43633">
    <property type="entry name" value="ALCOHOL DEHYDROGENASE YQHD"/>
    <property type="match status" value="1"/>
</dbReference>
<evidence type="ECO:0000256" key="1">
    <source>
        <dbReference type="ARBA" id="ARBA00023002"/>
    </source>
</evidence>
<dbReference type="Pfam" id="PF25137">
    <property type="entry name" value="ADH_Fe_C"/>
    <property type="match status" value="1"/>
</dbReference>
<proteinExistence type="predicted"/>
<dbReference type="Pfam" id="PF00465">
    <property type="entry name" value="Fe-ADH"/>
    <property type="match status" value="1"/>
</dbReference>
<protein>
    <submittedName>
        <fullName evidence="4">Iron-containing alcohol dehydrogenase</fullName>
    </submittedName>
</protein>
<accession>A0A923LEZ2</accession>
<keyword evidence="5" id="KW-1185">Reference proteome</keyword>
<dbReference type="CDD" id="cd08187">
    <property type="entry name" value="BDH"/>
    <property type="match status" value="1"/>
</dbReference>
<dbReference type="GO" id="GO:0005829">
    <property type="term" value="C:cytosol"/>
    <property type="evidence" value="ECO:0007669"/>
    <property type="project" value="TreeGrafter"/>
</dbReference>
<dbReference type="GO" id="GO:0046872">
    <property type="term" value="F:metal ion binding"/>
    <property type="evidence" value="ECO:0007669"/>
    <property type="project" value="InterPro"/>
</dbReference>
<keyword evidence="1" id="KW-0560">Oxidoreductase</keyword>
<dbReference type="InterPro" id="IPR044731">
    <property type="entry name" value="BDH-like"/>
</dbReference>
<dbReference type="InterPro" id="IPR018211">
    <property type="entry name" value="ADH_Fe_CS"/>
</dbReference>
<dbReference type="FunFam" id="3.40.50.1970:FF:000003">
    <property type="entry name" value="Alcohol dehydrogenase, iron-containing"/>
    <property type="match status" value="1"/>
</dbReference>
<reference evidence="4" key="1">
    <citation type="submission" date="2020-08" db="EMBL/GenBank/DDBJ databases">
        <title>Genome public.</title>
        <authorList>
            <person name="Liu C."/>
            <person name="Sun Q."/>
        </authorList>
    </citation>
    <scope>NUCLEOTIDE SEQUENCE</scope>
    <source>
        <strain evidence="4">NSJ-55</strain>
    </source>
</reference>
<dbReference type="InterPro" id="IPR056798">
    <property type="entry name" value="ADH_Fe_C"/>
</dbReference>
<evidence type="ECO:0000313" key="4">
    <source>
        <dbReference type="EMBL" id="MBC5687430.1"/>
    </source>
</evidence>
<dbReference type="PROSITE" id="PS00060">
    <property type="entry name" value="ADH_IRON_2"/>
    <property type="match status" value="1"/>
</dbReference>
<gene>
    <name evidence="4" type="ORF">H8S37_00575</name>
</gene>
<evidence type="ECO:0000259" key="3">
    <source>
        <dbReference type="Pfam" id="PF25137"/>
    </source>
</evidence>
<dbReference type="RefSeq" id="WP_186874124.1">
    <property type="nucleotide sequence ID" value="NZ_JACOPF010000001.1"/>
</dbReference>
<dbReference type="Proteomes" id="UP000652477">
    <property type="component" value="Unassembled WGS sequence"/>
</dbReference>
<dbReference type="Gene3D" id="3.40.50.1970">
    <property type="match status" value="1"/>
</dbReference>
<dbReference type="GO" id="GO:1990002">
    <property type="term" value="F:methylglyoxal reductase (NADPH) (acetol producing) activity"/>
    <property type="evidence" value="ECO:0007669"/>
    <property type="project" value="TreeGrafter"/>
</dbReference>
<evidence type="ECO:0000259" key="2">
    <source>
        <dbReference type="Pfam" id="PF00465"/>
    </source>
</evidence>
<dbReference type="PANTHER" id="PTHR43633:SF1">
    <property type="entry name" value="ALCOHOL DEHYDROGENASE YQHD"/>
    <property type="match status" value="1"/>
</dbReference>
<dbReference type="SUPFAM" id="SSF56796">
    <property type="entry name" value="Dehydroquinate synthase-like"/>
    <property type="match status" value="1"/>
</dbReference>
<sequence>MENFLYYTPTKVVFGKGTEKQIGTLVKEYNCKKVLVHYGSGSVKKSGLLDRIYASLDEAGISYISLGGVVPNPRLSLVYEGIALCKREEVDFILAVGGGSVIDSAKAIGYGVTNEGDVWDFYEKKREPKNCLPIGVVLTIAAAGSEMSNSSVITNEDGWKKRGCNNDCCRAKFAVMNPELTMTLPAYQTACGCVDIMMHTMERYFNQVENMELTDGFSEHLIRTVMKNAKILKEDPENYNARAEVMWAGSLAHNGLMGCGTDGGDWASHQLEHELGGMFDVAHGAGLAAVWGSWARYVMDARPERFAQFAQNVMQVEQGEDAAKTAQKGIEAMEDFYRSIDMPVSIQELGVTLTEEQIQELADKCSFYEKRTIGCVKKLDREDIYKIYQAAR</sequence>
<organism evidence="4 5">
    <name type="scientific">Mediterraneibacter hominis</name>
    <dbReference type="NCBI Taxonomy" id="2763054"/>
    <lineage>
        <taxon>Bacteria</taxon>
        <taxon>Bacillati</taxon>
        <taxon>Bacillota</taxon>
        <taxon>Clostridia</taxon>
        <taxon>Lachnospirales</taxon>
        <taxon>Lachnospiraceae</taxon>
        <taxon>Mediterraneibacter</taxon>
    </lineage>
</organism>
<dbReference type="GO" id="GO:0008106">
    <property type="term" value="F:alcohol dehydrogenase (NADP+) activity"/>
    <property type="evidence" value="ECO:0007669"/>
    <property type="project" value="TreeGrafter"/>
</dbReference>
<dbReference type="InterPro" id="IPR001670">
    <property type="entry name" value="ADH_Fe/GldA"/>
</dbReference>